<dbReference type="AlphaFoldDB" id="A0AAD9EHZ1"/>
<sequence>MSLVASPRIRHPNTLGTVIARHVFASSHLQTRDDTSDGKPTPPSSAASSTIWSPAPRARSRWWRSHVVSAGIVPSARSGEATMR</sequence>
<keyword evidence="3" id="KW-1185">Reference proteome</keyword>
<gene>
    <name evidence="2" type="ORF">CCHR01_11894</name>
</gene>
<proteinExistence type="predicted"/>
<name>A0AAD9EHZ1_9PEZI</name>
<protein>
    <submittedName>
        <fullName evidence="2">Uncharacterized protein</fullName>
    </submittedName>
</protein>
<organism evidence="2 3">
    <name type="scientific">Colletotrichum chrysophilum</name>
    <dbReference type="NCBI Taxonomy" id="1836956"/>
    <lineage>
        <taxon>Eukaryota</taxon>
        <taxon>Fungi</taxon>
        <taxon>Dikarya</taxon>
        <taxon>Ascomycota</taxon>
        <taxon>Pezizomycotina</taxon>
        <taxon>Sordariomycetes</taxon>
        <taxon>Hypocreomycetidae</taxon>
        <taxon>Glomerellales</taxon>
        <taxon>Glomerellaceae</taxon>
        <taxon>Colletotrichum</taxon>
        <taxon>Colletotrichum gloeosporioides species complex</taxon>
    </lineage>
</organism>
<dbReference type="Proteomes" id="UP001243330">
    <property type="component" value="Unassembled WGS sequence"/>
</dbReference>
<evidence type="ECO:0000256" key="1">
    <source>
        <dbReference type="SAM" id="MobiDB-lite"/>
    </source>
</evidence>
<evidence type="ECO:0000313" key="3">
    <source>
        <dbReference type="Proteomes" id="UP001243330"/>
    </source>
</evidence>
<feature type="region of interest" description="Disordered" evidence="1">
    <location>
        <begin position="28"/>
        <end position="56"/>
    </location>
</feature>
<evidence type="ECO:0000313" key="2">
    <source>
        <dbReference type="EMBL" id="KAK1845461.1"/>
    </source>
</evidence>
<feature type="compositionally biased region" description="Low complexity" evidence="1">
    <location>
        <begin position="44"/>
        <end position="56"/>
    </location>
</feature>
<dbReference type="EMBL" id="JAQOWY010000271">
    <property type="protein sequence ID" value="KAK1845461.1"/>
    <property type="molecule type" value="Genomic_DNA"/>
</dbReference>
<accession>A0AAD9EHZ1</accession>
<comment type="caution">
    <text evidence="2">The sequence shown here is derived from an EMBL/GenBank/DDBJ whole genome shotgun (WGS) entry which is preliminary data.</text>
</comment>
<reference evidence="2" key="1">
    <citation type="submission" date="2023-01" db="EMBL/GenBank/DDBJ databases">
        <title>Colletotrichum chrysophilum M932 genome sequence.</title>
        <authorList>
            <person name="Baroncelli R."/>
        </authorList>
    </citation>
    <scope>NUCLEOTIDE SEQUENCE</scope>
    <source>
        <strain evidence="2">M932</strain>
    </source>
</reference>